<feature type="transmembrane region" description="Helical" evidence="7">
    <location>
        <begin position="420"/>
        <end position="442"/>
    </location>
</feature>
<keyword evidence="2" id="KW-0813">Transport</keyword>
<dbReference type="EMBL" id="DVIU01000283">
    <property type="protein sequence ID" value="HIS37683.1"/>
    <property type="molecule type" value="Genomic_DNA"/>
</dbReference>
<dbReference type="PANTHER" id="PTHR43549:SF3">
    <property type="entry name" value="MULTIDRUG RESISTANCE PROTEIN YPNP-RELATED"/>
    <property type="match status" value="1"/>
</dbReference>
<comment type="caution">
    <text evidence="8">The sequence shown here is derived from an EMBL/GenBank/DDBJ whole genome shotgun (WGS) entry which is preliminary data.</text>
</comment>
<feature type="transmembrane region" description="Helical" evidence="7">
    <location>
        <begin position="133"/>
        <end position="152"/>
    </location>
</feature>
<name>A0A9D1JP60_9BACT</name>
<evidence type="ECO:0000256" key="7">
    <source>
        <dbReference type="SAM" id="Phobius"/>
    </source>
</evidence>
<comment type="subcellular location">
    <subcellularLocation>
        <location evidence="1">Cell membrane</location>
        <topology evidence="1">Multi-pass membrane protein</topology>
    </subcellularLocation>
</comment>
<keyword evidence="5 7" id="KW-1133">Transmembrane helix</keyword>
<organism evidence="8 9">
    <name type="scientific">Candidatus Scatousia excrementigallinarum</name>
    <dbReference type="NCBI Taxonomy" id="2840935"/>
    <lineage>
        <taxon>Bacteria</taxon>
        <taxon>Candidatus Scatousia</taxon>
    </lineage>
</organism>
<dbReference type="PIRSF" id="PIRSF006603">
    <property type="entry name" value="DinF"/>
    <property type="match status" value="1"/>
</dbReference>
<feature type="transmembrane region" description="Helical" evidence="7">
    <location>
        <begin position="47"/>
        <end position="72"/>
    </location>
</feature>
<dbReference type="Proteomes" id="UP000823928">
    <property type="component" value="Unassembled WGS sequence"/>
</dbReference>
<dbReference type="InterPro" id="IPR052031">
    <property type="entry name" value="Membrane_Transporter-Flippase"/>
</dbReference>
<feature type="transmembrane region" description="Helical" evidence="7">
    <location>
        <begin position="364"/>
        <end position="385"/>
    </location>
</feature>
<dbReference type="InterPro" id="IPR002528">
    <property type="entry name" value="MATE_fam"/>
</dbReference>
<dbReference type="GO" id="GO:0005886">
    <property type="term" value="C:plasma membrane"/>
    <property type="evidence" value="ECO:0007669"/>
    <property type="project" value="UniProtKB-SubCell"/>
</dbReference>
<sequence length="457" mass="50874">MIKDMTQGAPLKLIMLFSVPLLIGNIFQQFYNLADIVIVGRTLGMEALAAVGAVAPLFFLIMFAVVGLDNGFSVITGQRFGAKDYEGVRRSVVLSIILSSAFTLIFTVISAALMKPILFMMNVPSEIFHDAYWYIQICVLGLVTVNFYNLLASIVRALGDSKTPLYFLIFASILNIFLALLFILKFHWGVPGSAVAVVLSQAVSGFMCYFYVKKRFPILHLHRKDWEFKKCNRAKDVDFAMEHLKVGFPMAVQFSILGIGILIIQSVCNTFGSNVIAAFTAALRIEQIATLPMISFGIALAAFVAQNYGAKNLARIRYGVGRASLINIVLSIFMAIVMHFWGANIVELFIGSVSPDVIKIAHDYLWISTIFYFFLGQIFIFRNALQGMGRPLIPLTSSFAELMVRSFAAVYLAVKFSYYGIFYAGPIAWVTASVIVALGYYINIRRLIMKKRKARSI</sequence>
<dbReference type="InterPro" id="IPR048279">
    <property type="entry name" value="MdtK-like"/>
</dbReference>
<keyword evidence="4 7" id="KW-0812">Transmembrane</keyword>
<feature type="transmembrane region" description="Helical" evidence="7">
    <location>
        <begin position="287"/>
        <end position="305"/>
    </location>
</feature>
<feature type="transmembrane region" description="Helical" evidence="7">
    <location>
        <begin position="325"/>
        <end position="344"/>
    </location>
</feature>
<feature type="transmembrane region" description="Helical" evidence="7">
    <location>
        <begin position="392"/>
        <end position="414"/>
    </location>
</feature>
<dbReference type="Pfam" id="PF01554">
    <property type="entry name" value="MatE"/>
    <property type="match status" value="2"/>
</dbReference>
<evidence type="ECO:0000256" key="6">
    <source>
        <dbReference type="ARBA" id="ARBA00023136"/>
    </source>
</evidence>
<accession>A0A9D1JP60</accession>
<evidence type="ECO:0000256" key="5">
    <source>
        <dbReference type="ARBA" id="ARBA00022989"/>
    </source>
</evidence>
<dbReference type="AlphaFoldDB" id="A0A9D1JP60"/>
<dbReference type="CDD" id="cd13138">
    <property type="entry name" value="MATE_yoeA_like"/>
    <property type="match status" value="1"/>
</dbReference>
<evidence type="ECO:0000256" key="1">
    <source>
        <dbReference type="ARBA" id="ARBA00004651"/>
    </source>
</evidence>
<evidence type="ECO:0000313" key="9">
    <source>
        <dbReference type="Proteomes" id="UP000823928"/>
    </source>
</evidence>
<proteinExistence type="predicted"/>
<reference evidence="8" key="1">
    <citation type="submission" date="2020-10" db="EMBL/GenBank/DDBJ databases">
        <authorList>
            <person name="Gilroy R."/>
        </authorList>
    </citation>
    <scope>NUCLEOTIDE SEQUENCE</scope>
    <source>
        <strain evidence="8">6276</strain>
    </source>
</reference>
<feature type="transmembrane region" description="Helical" evidence="7">
    <location>
        <begin position="9"/>
        <end position="27"/>
    </location>
</feature>
<reference evidence="8" key="2">
    <citation type="journal article" date="2021" name="PeerJ">
        <title>Extensive microbial diversity within the chicken gut microbiome revealed by metagenomics and culture.</title>
        <authorList>
            <person name="Gilroy R."/>
            <person name="Ravi A."/>
            <person name="Getino M."/>
            <person name="Pursley I."/>
            <person name="Horton D.L."/>
            <person name="Alikhan N.F."/>
            <person name="Baker D."/>
            <person name="Gharbi K."/>
            <person name="Hall N."/>
            <person name="Watson M."/>
            <person name="Adriaenssens E.M."/>
            <person name="Foster-Nyarko E."/>
            <person name="Jarju S."/>
            <person name="Secka A."/>
            <person name="Antonio M."/>
            <person name="Oren A."/>
            <person name="Chaudhuri R.R."/>
            <person name="La Ragione R."/>
            <person name="Hildebrand F."/>
            <person name="Pallen M.J."/>
        </authorList>
    </citation>
    <scope>NUCLEOTIDE SEQUENCE</scope>
    <source>
        <strain evidence="8">6276</strain>
    </source>
</reference>
<feature type="transmembrane region" description="Helical" evidence="7">
    <location>
        <begin position="164"/>
        <end position="184"/>
    </location>
</feature>
<evidence type="ECO:0000256" key="4">
    <source>
        <dbReference type="ARBA" id="ARBA00022692"/>
    </source>
</evidence>
<keyword evidence="6 7" id="KW-0472">Membrane</keyword>
<evidence type="ECO:0000256" key="3">
    <source>
        <dbReference type="ARBA" id="ARBA00022475"/>
    </source>
</evidence>
<evidence type="ECO:0000313" key="8">
    <source>
        <dbReference type="EMBL" id="HIS37683.1"/>
    </source>
</evidence>
<protein>
    <submittedName>
        <fullName evidence="8">MATE family efflux transporter</fullName>
    </submittedName>
</protein>
<feature type="transmembrane region" description="Helical" evidence="7">
    <location>
        <begin position="190"/>
        <end position="212"/>
    </location>
</feature>
<dbReference type="GO" id="GO:0042910">
    <property type="term" value="F:xenobiotic transmembrane transporter activity"/>
    <property type="evidence" value="ECO:0007669"/>
    <property type="project" value="InterPro"/>
</dbReference>
<feature type="transmembrane region" description="Helical" evidence="7">
    <location>
        <begin position="92"/>
        <end position="113"/>
    </location>
</feature>
<evidence type="ECO:0000256" key="2">
    <source>
        <dbReference type="ARBA" id="ARBA00022448"/>
    </source>
</evidence>
<dbReference type="PANTHER" id="PTHR43549">
    <property type="entry name" value="MULTIDRUG RESISTANCE PROTEIN YPNP-RELATED"/>
    <property type="match status" value="1"/>
</dbReference>
<gene>
    <name evidence="8" type="ORF">IAC10_13845</name>
</gene>
<feature type="transmembrane region" description="Helical" evidence="7">
    <location>
        <begin position="246"/>
        <end position="267"/>
    </location>
</feature>
<dbReference type="GO" id="GO:0015297">
    <property type="term" value="F:antiporter activity"/>
    <property type="evidence" value="ECO:0007669"/>
    <property type="project" value="InterPro"/>
</dbReference>
<keyword evidence="3" id="KW-1003">Cell membrane</keyword>
<dbReference type="NCBIfam" id="TIGR00797">
    <property type="entry name" value="matE"/>
    <property type="match status" value="1"/>
</dbReference>